<dbReference type="Proteomes" id="UP001420932">
    <property type="component" value="Unassembled WGS sequence"/>
</dbReference>
<accession>A0AAP0LKB4</accession>
<organism evidence="1 2">
    <name type="scientific">Stephania yunnanensis</name>
    <dbReference type="NCBI Taxonomy" id="152371"/>
    <lineage>
        <taxon>Eukaryota</taxon>
        <taxon>Viridiplantae</taxon>
        <taxon>Streptophyta</taxon>
        <taxon>Embryophyta</taxon>
        <taxon>Tracheophyta</taxon>
        <taxon>Spermatophyta</taxon>
        <taxon>Magnoliopsida</taxon>
        <taxon>Ranunculales</taxon>
        <taxon>Menispermaceae</taxon>
        <taxon>Menispermoideae</taxon>
        <taxon>Cissampelideae</taxon>
        <taxon>Stephania</taxon>
    </lineage>
</organism>
<comment type="caution">
    <text evidence="1">The sequence shown here is derived from an EMBL/GenBank/DDBJ whole genome shotgun (WGS) entry which is preliminary data.</text>
</comment>
<gene>
    <name evidence="1" type="ORF">Syun_002779</name>
</gene>
<dbReference type="EMBL" id="JBBNAF010000001">
    <property type="protein sequence ID" value="KAK9170639.1"/>
    <property type="molecule type" value="Genomic_DNA"/>
</dbReference>
<protein>
    <submittedName>
        <fullName evidence="1">Uncharacterized protein</fullName>
    </submittedName>
</protein>
<name>A0AAP0LKB4_9MAGN</name>
<keyword evidence="2" id="KW-1185">Reference proteome</keyword>
<dbReference type="AlphaFoldDB" id="A0AAP0LKB4"/>
<evidence type="ECO:0000313" key="1">
    <source>
        <dbReference type="EMBL" id="KAK9170639.1"/>
    </source>
</evidence>
<sequence>MHSSISIEDACNHYKESHLIYGLACMIGKYGAAKDDLPTTTVLLWVQNL</sequence>
<proteinExistence type="predicted"/>
<reference evidence="1 2" key="1">
    <citation type="submission" date="2024-01" db="EMBL/GenBank/DDBJ databases">
        <title>Genome assemblies of Stephania.</title>
        <authorList>
            <person name="Yang L."/>
        </authorList>
    </citation>
    <scope>NUCLEOTIDE SEQUENCE [LARGE SCALE GENOMIC DNA]</scope>
    <source>
        <strain evidence="1">YNDBR</strain>
        <tissue evidence="1">Leaf</tissue>
    </source>
</reference>
<evidence type="ECO:0000313" key="2">
    <source>
        <dbReference type="Proteomes" id="UP001420932"/>
    </source>
</evidence>